<dbReference type="InterPro" id="IPR050097">
    <property type="entry name" value="Ferredoxin-NADP_redctase_2"/>
</dbReference>
<evidence type="ECO:0000256" key="3">
    <source>
        <dbReference type="SAM" id="MobiDB-lite"/>
    </source>
</evidence>
<protein>
    <recommendedName>
        <fullName evidence="6">FAD binding domain-containing protein</fullName>
    </recommendedName>
</protein>
<dbReference type="AlphaFoldDB" id="A0A238W5D2"/>
<dbReference type="PRINTS" id="PR00469">
    <property type="entry name" value="PNDRDTASEII"/>
</dbReference>
<evidence type="ECO:0000313" key="4">
    <source>
        <dbReference type="EMBL" id="SNR41708.1"/>
    </source>
</evidence>
<keyword evidence="5" id="KW-1185">Reference proteome</keyword>
<dbReference type="GO" id="GO:0016491">
    <property type="term" value="F:oxidoreductase activity"/>
    <property type="evidence" value="ECO:0007669"/>
    <property type="project" value="UniProtKB-KW"/>
</dbReference>
<dbReference type="SUPFAM" id="SSF51905">
    <property type="entry name" value="FAD/NAD(P)-binding domain"/>
    <property type="match status" value="1"/>
</dbReference>
<feature type="compositionally biased region" description="Low complexity" evidence="3">
    <location>
        <begin position="20"/>
        <end position="36"/>
    </location>
</feature>
<organism evidence="4 5">
    <name type="scientific">Halorubrum vacuolatum</name>
    <name type="common">Natronobacterium vacuolatum</name>
    <dbReference type="NCBI Taxonomy" id="63740"/>
    <lineage>
        <taxon>Archaea</taxon>
        <taxon>Methanobacteriati</taxon>
        <taxon>Methanobacteriota</taxon>
        <taxon>Stenosarchaea group</taxon>
        <taxon>Halobacteria</taxon>
        <taxon>Halobacteriales</taxon>
        <taxon>Haloferacaceae</taxon>
        <taxon>Halorubrum</taxon>
    </lineage>
</organism>
<gene>
    <name evidence="4" type="ORF">SAMN06264855_105136</name>
</gene>
<feature type="compositionally biased region" description="Basic and acidic residues" evidence="3">
    <location>
        <begin position="279"/>
        <end position="288"/>
    </location>
</feature>
<keyword evidence="2" id="KW-0560">Oxidoreductase</keyword>
<proteinExistence type="predicted"/>
<evidence type="ECO:0000256" key="2">
    <source>
        <dbReference type="ARBA" id="ARBA00023002"/>
    </source>
</evidence>
<accession>A0A238W5D2</accession>
<evidence type="ECO:0008006" key="6">
    <source>
        <dbReference type="Google" id="ProtNLM"/>
    </source>
</evidence>
<dbReference type="InterPro" id="IPR036188">
    <property type="entry name" value="FAD/NAD-bd_sf"/>
</dbReference>
<reference evidence="4 5" key="1">
    <citation type="submission" date="2017-06" db="EMBL/GenBank/DDBJ databases">
        <authorList>
            <person name="Kim H.J."/>
            <person name="Triplett B.A."/>
        </authorList>
    </citation>
    <scope>NUCLEOTIDE SEQUENCE [LARGE SCALE GENOMIC DNA]</scope>
    <source>
        <strain evidence="4 5">DSM 8800</strain>
    </source>
</reference>
<dbReference type="PRINTS" id="PR00368">
    <property type="entry name" value="FADPNR"/>
</dbReference>
<evidence type="ECO:0000313" key="5">
    <source>
        <dbReference type="Proteomes" id="UP000198397"/>
    </source>
</evidence>
<feature type="region of interest" description="Disordered" evidence="3">
    <location>
        <begin position="1"/>
        <end position="45"/>
    </location>
</feature>
<feature type="compositionally biased region" description="Basic and acidic residues" evidence="3">
    <location>
        <begin position="295"/>
        <end position="305"/>
    </location>
</feature>
<feature type="region of interest" description="Disordered" evidence="3">
    <location>
        <begin position="279"/>
        <end position="325"/>
    </location>
</feature>
<dbReference type="EMBL" id="FZNQ01000005">
    <property type="protein sequence ID" value="SNR41708.1"/>
    <property type="molecule type" value="Genomic_DNA"/>
</dbReference>
<dbReference type="Proteomes" id="UP000198397">
    <property type="component" value="Unassembled WGS sequence"/>
</dbReference>
<dbReference type="PANTHER" id="PTHR48105">
    <property type="entry name" value="THIOREDOXIN REDUCTASE 1-RELATED-RELATED"/>
    <property type="match status" value="1"/>
</dbReference>
<sequence>MSDRSPAEPETSEPAFSSSTDADPTPDTPGDTDAAPETGLDPEPAPATAAEALDTYEVLIVGGGVSGLMASVYTARASLDTVVINAGEPILARNAHLENVPGFPAGINPRRFLDLLRSQATRNGVDRRAGRVTGLDMDDEGRFIATVEREADRRGGRVSDDGDTGTEPYRIAGERVIAASWSDADYLDALGVEIRDAGSKRYVDDDGLGRTNVEGLYVAGRLAERYHQTVIAAGHGAAVATTLIHDSAVPFYHDWVVPEGYFTDRGRDVPPGCEEITETERRARERESMAAMREYFAEPHPERQRTHPSLVDDPLGRVPKREREE</sequence>
<evidence type="ECO:0000256" key="1">
    <source>
        <dbReference type="ARBA" id="ARBA00022630"/>
    </source>
</evidence>
<keyword evidence="1" id="KW-0285">Flavoprotein</keyword>
<dbReference type="Gene3D" id="3.50.50.60">
    <property type="entry name" value="FAD/NAD(P)-binding domain"/>
    <property type="match status" value="1"/>
</dbReference>
<name>A0A238W5D2_HALVU</name>